<accession>A0A9Q9YN36</accession>
<dbReference type="GO" id="GO:0005634">
    <property type="term" value="C:nucleus"/>
    <property type="evidence" value="ECO:0007669"/>
    <property type="project" value="TreeGrafter"/>
</dbReference>
<dbReference type="GO" id="GO:0003677">
    <property type="term" value="F:DNA binding"/>
    <property type="evidence" value="ECO:0007669"/>
    <property type="project" value="UniProtKB-KW"/>
</dbReference>
<dbReference type="PANTHER" id="PTHR10169">
    <property type="entry name" value="DNA TOPOISOMERASE/GYRASE"/>
    <property type="match status" value="1"/>
</dbReference>
<evidence type="ECO:0000313" key="3">
    <source>
        <dbReference type="RefSeq" id="XP_042623264.1"/>
    </source>
</evidence>
<dbReference type="GO" id="GO:0000819">
    <property type="term" value="P:sister chromatid segregation"/>
    <property type="evidence" value="ECO:0007669"/>
    <property type="project" value="TreeGrafter"/>
</dbReference>
<dbReference type="SUPFAM" id="SSF55874">
    <property type="entry name" value="ATPase domain of HSP90 chaperone/DNA topoisomerase II/histidine kinase"/>
    <property type="match status" value="1"/>
</dbReference>
<dbReference type="AlphaFoldDB" id="A0A9Q9YN36"/>
<dbReference type="RefSeq" id="XP_042623265.1">
    <property type="nucleotide sequence ID" value="XM_042767331.1"/>
</dbReference>
<dbReference type="InterPro" id="IPR050634">
    <property type="entry name" value="DNA_Topoisomerase_II"/>
</dbReference>
<dbReference type="RefSeq" id="XP_042623264.1">
    <property type="nucleotide sequence ID" value="XM_042767330.1"/>
</dbReference>
<dbReference type="GeneID" id="109061371"/>
<reference evidence="3 4" key="1">
    <citation type="submission" date="2025-04" db="UniProtKB">
        <authorList>
            <consortium name="RefSeq"/>
        </authorList>
    </citation>
    <scope>IDENTIFICATION</scope>
    <source>
        <tissue evidence="3 4">Muscle</tissue>
    </source>
</reference>
<proteinExistence type="predicted"/>
<feature type="region of interest" description="Disordered" evidence="2">
    <location>
        <begin position="116"/>
        <end position="153"/>
    </location>
</feature>
<feature type="compositionally biased region" description="Basic and acidic residues" evidence="2">
    <location>
        <begin position="139"/>
        <end position="153"/>
    </location>
</feature>
<evidence type="ECO:0000313" key="4">
    <source>
        <dbReference type="RefSeq" id="XP_042623265.1"/>
    </source>
</evidence>
<evidence type="ECO:0000256" key="1">
    <source>
        <dbReference type="ARBA" id="ARBA00023125"/>
    </source>
</evidence>
<dbReference type="GO" id="GO:0000712">
    <property type="term" value="P:resolution of meiotic recombination intermediates"/>
    <property type="evidence" value="ECO:0007669"/>
    <property type="project" value="TreeGrafter"/>
</dbReference>
<organism evidence="3">
    <name type="scientific">Cyprinus carpio</name>
    <name type="common">Common carp</name>
    <dbReference type="NCBI Taxonomy" id="7962"/>
    <lineage>
        <taxon>Eukaryota</taxon>
        <taxon>Metazoa</taxon>
        <taxon>Chordata</taxon>
        <taxon>Craniata</taxon>
        <taxon>Vertebrata</taxon>
        <taxon>Euteleostomi</taxon>
        <taxon>Actinopterygii</taxon>
        <taxon>Neopterygii</taxon>
        <taxon>Teleostei</taxon>
        <taxon>Ostariophysi</taxon>
        <taxon>Cypriniformes</taxon>
        <taxon>Cyprinidae</taxon>
        <taxon>Cyprininae</taxon>
        <taxon>Cyprinus</taxon>
    </lineage>
</organism>
<sequence length="153" mass="17621">MASDLGGRHIICTLTVRMAATEGPLNSLFENKALSKPKKDEKRLSVERIYHQKTQLEYILLRPDTYIGSVEHVTQQMWVFDEDVGMNCRDITYVPGHYKIFDEILGSKSGKQTTLSFKPVQKKQQPCSSEEGESESDMEFIHEEVAPREKRER</sequence>
<gene>
    <name evidence="3 4" type="primary">LOC109061371</name>
</gene>
<keyword evidence="1" id="KW-0238">DNA-binding</keyword>
<dbReference type="InterPro" id="IPR036890">
    <property type="entry name" value="HATPase_C_sf"/>
</dbReference>
<evidence type="ECO:0000256" key="2">
    <source>
        <dbReference type="SAM" id="MobiDB-lite"/>
    </source>
</evidence>
<name>A0A9Q9YN36_CYPCA</name>
<protein>
    <submittedName>
        <fullName evidence="3 4">DNA topoisomerase 2-alpha-like isoform X3</fullName>
    </submittedName>
</protein>
<dbReference type="Proteomes" id="UP001155660">
    <property type="component" value="Chromosome A12"/>
</dbReference>
<dbReference type="Gene3D" id="3.30.565.10">
    <property type="entry name" value="Histidine kinase-like ATPase, C-terminal domain"/>
    <property type="match status" value="1"/>
</dbReference>
<dbReference type="PANTHER" id="PTHR10169:SF61">
    <property type="entry name" value="DNA TOPOISOMERASE 2-ALPHA"/>
    <property type="match status" value="1"/>
</dbReference>
<feature type="compositionally biased region" description="Polar residues" evidence="2">
    <location>
        <begin position="116"/>
        <end position="127"/>
    </location>
</feature>